<feature type="region of interest" description="Disordered" evidence="2">
    <location>
        <begin position="866"/>
        <end position="898"/>
    </location>
</feature>
<dbReference type="STRING" id="1391654.AKJ09_01902"/>
<proteinExistence type="predicted"/>
<dbReference type="RefSeq" id="WP_146646719.1">
    <property type="nucleotide sequence ID" value="NZ_CP012333.1"/>
</dbReference>
<dbReference type="PANTHER" id="PTHR45737:SF6">
    <property type="entry name" value="VON WILLEBRAND FACTOR A DOMAIN-CONTAINING PROTEIN 5A"/>
    <property type="match status" value="1"/>
</dbReference>
<evidence type="ECO:0000259" key="5">
    <source>
        <dbReference type="PROSITE" id="PS51468"/>
    </source>
</evidence>
<dbReference type="Pfam" id="PF13768">
    <property type="entry name" value="VWA_3"/>
    <property type="match status" value="1"/>
</dbReference>
<feature type="repeat" description="TPR" evidence="1">
    <location>
        <begin position="1176"/>
        <end position="1209"/>
    </location>
</feature>
<keyword evidence="1" id="KW-0802">TPR repeat</keyword>
<keyword evidence="7" id="KW-1185">Reference proteome</keyword>
<dbReference type="Pfam" id="PF08487">
    <property type="entry name" value="VIT"/>
    <property type="match status" value="1"/>
</dbReference>
<dbReference type="InterPro" id="IPR019734">
    <property type="entry name" value="TPR_rpt"/>
</dbReference>
<dbReference type="CDD" id="cd00198">
    <property type="entry name" value="vWFA"/>
    <property type="match status" value="1"/>
</dbReference>
<evidence type="ECO:0000256" key="1">
    <source>
        <dbReference type="PROSITE-ProRule" id="PRU00339"/>
    </source>
</evidence>
<dbReference type="Gene3D" id="1.25.40.10">
    <property type="entry name" value="Tetratricopeptide repeat domain"/>
    <property type="match status" value="1"/>
</dbReference>
<name>A0A0K1PNZ3_9BACT</name>
<keyword evidence="3" id="KW-0812">Transmembrane</keyword>
<dbReference type="PROSITE" id="PS51468">
    <property type="entry name" value="VIT"/>
    <property type="match status" value="1"/>
</dbReference>
<evidence type="ECO:0000256" key="3">
    <source>
        <dbReference type="SAM" id="Phobius"/>
    </source>
</evidence>
<dbReference type="Gene3D" id="3.40.50.410">
    <property type="entry name" value="von Willebrand factor, type A domain"/>
    <property type="match status" value="1"/>
</dbReference>
<dbReference type="Proteomes" id="UP000064967">
    <property type="component" value="Chromosome"/>
</dbReference>
<dbReference type="PROSITE" id="PS50005">
    <property type="entry name" value="TPR"/>
    <property type="match status" value="1"/>
</dbReference>
<feature type="domain" description="VIT" evidence="5">
    <location>
        <begin position="279"/>
        <end position="407"/>
    </location>
</feature>
<gene>
    <name evidence="6" type="ORF">AKJ09_01902</name>
</gene>
<reference evidence="6 7" key="1">
    <citation type="submission" date="2015-08" db="EMBL/GenBank/DDBJ databases">
        <authorList>
            <person name="Babu N.S."/>
            <person name="Beckwith C.J."/>
            <person name="Beseler K.G."/>
            <person name="Brison A."/>
            <person name="Carone J.V."/>
            <person name="Caskin T.P."/>
            <person name="Diamond M."/>
            <person name="Durham M.E."/>
            <person name="Foxe J.M."/>
            <person name="Go M."/>
            <person name="Henderson B.A."/>
            <person name="Jones I.B."/>
            <person name="McGettigan J.A."/>
            <person name="Micheletti S.J."/>
            <person name="Nasrallah M.E."/>
            <person name="Ortiz D."/>
            <person name="Piller C.R."/>
            <person name="Privatt S.R."/>
            <person name="Schneider S.L."/>
            <person name="Sharp S."/>
            <person name="Smith T.C."/>
            <person name="Stanton J.D."/>
            <person name="Ullery H.E."/>
            <person name="Wilson R.J."/>
            <person name="Serrano M.G."/>
            <person name="Buck G."/>
            <person name="Lee V."/>
            <person name="Wang Y."/>
            <person name="Carvalho R."/>
            <person name="Voegtly L."/>
            <person name="Shi R."/>
            <person name="Duckworth R."/>
            <person name="Johnson A."/>
            <person name="Loviza R."/>
            <person name="Walstead R."/>
            <person name="Shah Z."/>
            <person name="Kiflezghi M."/>
            <person name="Wade K."/>
            <person name="Ball S.L."/>
            <person name="Bradley K.W."/>
            <person name="Asai D.J."/>
            <person name="Bowman C.A."/>
            <person name="Russell D.A."/>
            <person name="Pope W.H."/>
            <person name="Jacobs-Sera D."/>
            <person name="Hendrix R.W."/>
            <person name="Hatfull G.F."/>
        </authorList>
    </citation>
    <scope>NUCLEOTIDE SEQUENCE [LARGE SCALE GENOMIC DNA]</scope>
    <source>
        <strain evidence="6 7">DSM 27648</strain>
    </source>
</reference>
<keyword evidence="3" id="KW-0472">Membrane</keyword>
<feature type="region of interest" description="Disordered" evidence="2">
    <location>
        <begin position="1"/>
        <end position="63"/>
    </location>
</feature>
<protein>
    <recommendedName>
        <fullName evidence="8">VWFA domain-containing protein</fullName>
    </recommendedName>
</protein>
<dbReference type="OrthoDB" id="9784383at2"/>
<feature type="compositionally biased region" description="Basic and acidic residues" evidence="2">
    <location>
        <begin position="870"/>
        <end position="883"/>
    </location>
</feature>
<organism evidence="6 7">
    <name type="scientific">Labilithrix luteola</name>
    <dbReference type="NCBI Taxonomy" id="1391654"/>
    <lineage>
        <taxon>Bacteria</taxon>
        <taxon>Pseudomonadati</taxon>
        <taxon>Myxococcota</taxon>
        <taxon>Polyangia</taxon>
        <taxon>Polyangiales</taxon>
        <taxon>Labilitrichaceae</taxon>
        <taxon>Labilithrix</taxon>
    </lineage>
</organism>
<dbReference type="PANTHER" id="PTHR45737">
    <property type="entry name" value="VON WILLEBRAND FACTOR A DOMAIN-CONTAINING PROTEIN 5A"/>
    <property type="match status" value="1"/>
</dbReference>
<sequence>MNDPNVPADPPAAPAGAENPDAFGRVQQGPPAGGELPPPQAPFTQGPYRVPQGAEPPPPARPEKRIPLRGILFGLFATVAVSSVVAAMIFKPPVPKKALKLGARLDLAAGEVSVSDPAGEIKAISGTPLASGAMVKTTKGARALVRTGEGAAIFLRGETALQLSDHGVSVDSGEIWLDAPKVDGEALEVKVGASTVSASDAGIDVRRDGKDLVVYVARGLAVLTSPGGRIEINAGEQGTAKAEGKPTLVPVAFWQDWTGGMGDQRGSRAVGSGTGRLYGLDPSAPNGAPARKLGIAKQVVHAVIRDGIAETEVDQTFSNPGGQPIEGWYWFTVPATATVTGFALETNGQLVEGEVIEKREAAARYEAAVRQANDPALLEWVDGRTYRARVFPIPASGTRRIVLRYVEMLPMASGKTRYVYPLRSDDPVRFDEFALSVDIGGTDQEIDVASSLDARVEPSGRVVSMRRSGYVPLADFQLELAGKKKKPPVAAWRFSAGADQADYVMLRYVPDRDFAREPPANADVVFVVDTSAGGDESARQLRIASAEAALRSLSDKDHFALVALDVGPRVVYPKEGLAPATEGDISKALESLSDHAIGGATDLGAMFEPALARLHGKEQAALVYVGDGAPTSGETAAEALLERLRRSLTGSRARFFAIGTGADAHHELLTQLTRAGGGQYVRIDEPGQTTGHALRLTSAIKTATITDVAIDLGAGLDQPLYSATGKLSRGEELVLLARTHHPLPDVVGVHGRVGGKDFDEKYEVKIDPTSLTASLVPRLWAAEYVRRLMGGVGDEDRGQILQLGVEYGLVTPYTSSLALEDEAAYARQGIMRKHSRVRGVRLTSIESTGDEERLMRGLGLVVTPPSAMGCDKRSAMSDREESKAASISLSEGAPPPMAPPVVGQAAATATAIPVTKDEDTTALATGRTGGGGMGGAPAPVPMAVPSPAFKNDAPKAAIAPRANASAAHAVPRPVADDAKALQKAQAISERAQKQAFVRALGRCSDVASRPLSEKLVVWQKRAKKTSNANELASLYDQAYAACELPDWRDEAAVLDIVQQRIDTEQAADVVLAHFAGLHDGQRFLAKNLLRRTVDVRIAAAVSRALYGGIDWIKIDRELADIDKTDKQLVRLKSAMLAAPGDPQGDVRLVKLLARTGQRQEALTHGRRLRDRGFLTPTLAQQLGDVLAEAGEADEALRTYSEIVEFDGQSHDARRVLGDIFLRQGWYGAAYRQYKTLTDLDGKNPLAWLRLANAATGAGRVDEALRIDREIASGEGTPGPNDPRMFARLLSASRLAALLEKPDPEAGVTPEAVSRKLKELSLFSGPGTLTLLTWEDLDAQLVLGALDEKKEQLVGEATDAGAVGLFAVLGALDSADRARNAIRYKSEILARKVPYRVITLAWDGKSFRVSSKKGEIPASTKFVAL</sequence>
<dbReference type="SUPFAM" id="SSF53300">
    <property type="entry name" value="vWA-like"/>
    <property type="match status" value="1"/>
</dbReference>
<keyword evidence="3" id="KW-1133">Transmembrane helix</keyword>
<evidence type="ECO:0000259" key="4">
    <source>
        <dbReference type="PROSITE" id="PS50234"/>
    </source>
</evidence>
<dbReference type="SMART" id="SM00327">
    <property type="entry name" value="VWA"/>
    <property type="match status" value="1"/>
</dbReference>
<dbReference type="EMBL" id="CP012333">
    <property type="protein sequence ID" value="AKU95238.1"/>
    <property type="molecule type" value="Genomic_DNA"/>
</dbReference>
<evidence type="ECO:0000256" key="2">
    <source>
        <dbReference type="SAM" id="MobiDB-lite"/>
    </source>
</evidence>
<feature type="domain" description="VWFA" evidence="4">
    <location>
        <begin position="523"/>
        <end position="700"/>
    </location>
</feature>
<dbReference type="PROSITE" id="PS50234">
    <property type="entry name" value="VWFA"/>
    <property type="match status" value="1"/>
</dbReference>
<dbReference type="SUPFAM" id="SSF48452">
    <property type="entry name" value="TPR-like"/>
    <property type="match status" value="1"/>
</dbReference>
<evidence type="ECO:0008006" key="8">
    <source>
        <dbReference type="Google" id="ProtNLM"/>
    </source>
</evidence>
<dbReference type="InterPro" id="IPR011990">
    <property type="entry name" value="TPR-like_helical_dom_sf"/>
</dbReference>
<dbReference type="InterPro" id="IPR013694">
    <property type="entry name" value="VIT"/>
</dbReference>
<evidence type="ECO:0000313" key="6">
    <source>
        <dbReference type="EMBL" id="AKU95238.1"/>
    </source>
</evidence>
<dbReference type="InterPro" id="IPR002035">
    <property type="entry name" value="VWF_A"/>
</dbReference>
<evidence type="ECO:0000313" key="7">
    <source>
        <dbReference type="Proteomes" id="UP000064967"/>
    </source>
</evidence>
<dbReference type="KEGG" id="llu:AKJ09_01902"/>
<feature type="transmembrane region" description="Helical" evidence="3">
    <location>
        <begin position="71"/>
        <end position="90"/>
    </location>
</feature>
<dbReference type="InterPro" id="IPR036465">
    <property type="entry name" value="vWFA_dom_sf"/>
</dbReference>
<accession>A0A0K1PNZ3</accession>